<name>A0ABT7FCD4_9RHOB</name>
<protein>
    <submittedName>
        <fullName evidence="3">Uncharacterized protein</fullName>
    </submittedName>
</protein>
<evidence type="ECO:0000256" key="1">
    <source>
        <dbReference type="SAM" id="Coils"/>
    </source>
</evidence>
<dbReference type="EMBL" id="JASNJE010000005">
    <property type="protein sequence ID" value="MDK3072720.1"/>
    <property type="molecule type" value="Genomic_DNA"/>
</dbReference>
<keyword evidence="4" id="KW-1185">Reference proteome</keyword>
<feature type="chain" id="PRO_5046390748" evidence="2">
    <location>
        <begin position="24"/>
        <end position="222"/>
    </location>
</feature>
<gene>
    <name evidence="3" type="ORF">QO034_06330</name>
</gene>
<comment type="caution">
    <text evidence="3">The sequence shown here is derived from an EMBL/GenBank/DDBJ whole genome shotgun (WGS) entry which is preliminary data.</text>
</comment>
<evidence type="ECO:0000313" key="3">
    <source>
        <dbReference type="EMBL" id="MDK3072720.1"/>
    </source>
</evidence>
<keyword evidence="1" id="KW-0175">Coiled coil</keyword>
<proteinExistence type="predicted"/>
<feature type="coiled-coil region" evidence="1">
    <location>
        <begin position="85"/>
        <end position="115"/>
    </location>
</feature>
<keyword evidence="2" id="KW-0732">Signal</keyword>
<feature type="signal peptide" evidence="2">
    <location>
        <begin position="1"/>
        <end position="23"/>
    </location>
</feature>
<reference evidence="3 4" key="1">
    <citation type="submission" date="2023-05" db="EMBL/GenBank/DDBJ databases">
        <title>Sedimentitalea sp. nov. JM2-8.</title>
        <authorList>
            <person name="Huang J."/>
        </authorList>
    </citation>
    <scope>NUCLEOTIDE SEQUENCE [LARGE SCALE GENOMIC DNA]</scope>
    <source>
        <strain evidence="3 4">JM2-8</strain>
    </source>
</reference>
<evidence type="ECO:0000256" key="2">
    <source>
        <dbReference type="SAM" id="SignalP"/>
    </source>
</evidence>
<dbReference type="Proteomes" id="UP001227126">
    <property type="component" value="Unassembled WGS sequence"/>
</dbReference>
<organism evidence="3 4">
    <name type="scientific">Sedimentitalea xiamensis</name>
    <dbReference type="NCBI Taxonomy" id="3050037"/>
    <lineage>
        <taxon>Bacteria</taxon>
        <taxon>Pseudomonadati</taxon>
        <taxon>Pseudomonadota</taxon>
        <taxon>Alphaproteobacteria</taxon>
        <taxon>Rhodobacterales</taxon>
        <taxon>Paracoccaceae</taxon>
        <taxon>Sedimentitalea</taxon>
    </lineage>
</organism>
<dbReference type="RefSeq" id="WP_284484655.1">
    <property type="nucleotide sequence ID" value="NZ_JASNJE010000005.1"/>
</dbReference>
<accession>A0ABT7FCD4</accession>
<sequence length="222" mass="24244">MGFRGFLAAVLALNVGAAAPAVADRIDECHEALEVGDKNTAMIMAQSIRIFQAPSERALQLRALDCLHQSLDGTFLVVNNKFVSSEQVQFQMEELEKASAELEELHGALNGTKNELVAKIASRQIEILYCDLGTLTAVIPFILDGSGNRVSMLTESDENEVELFDGKRVTLVSKAAVTVIDGYQLFSLSGNEQFKAMCDDISRDVARALTRLSQFDWGAVQN</sequence>
<evidence type="ECO:0000313" key="4">
    <source>
        <dbReference type="Proteomes" id="UP001227126"/>
    </source>
</evidence>